<evidence type="ECO:0000313" key="5">
    <source>
        <dbReference type="EMBL" id="PUE90094.1"/>
    </source>
</evidence>
<dbReference type="InterPro" id="IPR005053">
    <property type="entry name" value="MobA_MobL"/>
</dbReference>
<evidence type="ECO:0000256" key="1">
    <source>
        <dbReference type="ARBA" id="ARBA00010873"/>
    </source>
</evidence>
<name>A0AA45BTM6_XANCM</name>
<gene>
    <name evidence="5" type="ORF">C7T86_21990</name>
</gene>
<feature type="region of interest" description="Disordered" evidence="3">
    <location>
        <begin position="415"/>
        <end position="442"/>
    </location>
</feature>
<dbReference type="Proteomes" id="UP000251513">
    <property type="component" value="Unassembled WGS sequence"/>
</dbReference>
<feature type="region of interest" description="Disordered" evidence="3">
    <location>
        <begin position="223"/>
        <end position="260"/>
    </location>
</feature>
<comment type="caution">
    <text evidence="5">The sequence shown here is derived from an EMBL/GenBank/DDBJ whole genome shotgun (WGS) entry which is preliminary data.</text>
</comment>
<proteinExistence type="inferred from homology"/>
<comment type="similarity">
    <text evidence="1">Belongs to the MobA/MobL family.</text>
</comment>
<feature type="region of interest" description="Disordered" evidence="3">
    <location>
        <begin position="296"/>
        <end position="377"/>
    </location>
</feature>
<feature type="compositionally biased region" description="Pro residues" evidence="3">
    <location>
        <begin position="647"/>
        <end position="658"/>
    </location>
</feature>
<dbReference type="AlphaFoldDB" id="A0AA45BTM6"/>
<evidence type="ECO:0000259" key="4">
    <source>
        <dbReference type="Pfam" id="PF03389"/>
    </source>
</evidence>
<evidence type="ECO:0000256" key="3">
    <source>
        <dbReference type="SAM" id="MobiDB-lite"/>
    </source>
</evidence>
<feature type="domain" description="MobA/MobL protein" evidence="4">
    <location>
        <begin position="18"/>
        <end position="205"/>
    </location>
</feature>
<feature type="compositionally biased region" description="Basic and acidic residues" evidence="3">
    <location>
        <begin position="238"/>
        <end position="250"/>
    </location>
</feature>
<evidence type="ECO:0000256" key="2">
    <source>
        <dbReference type="ARBA" id="ARBA00022971"/>
    </source>
</evidence>
<dbReference type="RefSeq" id="WP_078565769.1">
    <property type="nucleotide sequence ID" value="NZ_CP023155.1"/>
</dbReference>
<feature type="region of interest" description="Disordered" evidence="3">
    <location>
        <begin position="616"/>
        <end position="658"/>
    </location>
</feature>
<dbReference type="EMBL" id="PYJH01000074">
    <property type="protein sequence ID" value="PUE90094.1"/>
    <property type="molecule type" value="Genomic_DNA"/>
</dbReference>
<evidence type="ECO:0000313" key="6">
    <source>
        <dbReference type="Proteomes" id="UP000251513"/>
    </source>
</evidence>
<dbReference type="NCBIfam" id="NF041496">
    <property type="entry name" value="MobQ"/>
    <property type="match status" value="1"/>
</dbReference>
<feature type="compositionally biased region" description="Basic and acidic residues" evidence="3">
    <location>
        <begin position="571"/>
        <end position="593"/>
    </location>
</feature>
<dbReference type="Gene3D" id="3.30.930.30">
    <property type="match status" value="1"/>
</dbReference>
<reference evidence="5 6" key="1">
    <citation type="submission" date="2018-03" db="EMBL/GenBank/DDBJ databases">
        <title>Sequencing of reference strains of Xanthomonas.</title>
        <authorList>
            <person name="Studholme D.J."/>
            <person name="Vicente J."/>
            <person name="Sarris P."/>
        </authorList>
    </citation>
    <scope>NUCLEOTIDE SEQUENCE [LARGE SCALE GENOMIC DNA]</scope>
    <source>
        <strain evidence="5 6">WHRI 5232</strain>
    </source>
</reference>
<keyword evidence="2" id="KW-0184">Conjugation</keyword>
<sequence length="658" mass="71720">MAIFHFAVKSLSRGKGHSASAAAAYRAGIALEDPSTGLRHDYTRRAGVVSVDMLAPDGAPAWAQDPAQLWANVETHETRKNARVAREVVIALPHELDAEQRRDLARDVGRLLVERYSVAVQIAIHAPDKGGDDRNHHAHLLMTPRTVGPEGFGAYAAKAYDDFKAGPEEIKAMRAEVAGRFNQALERAGLAARVDHRPLLAQKAEAAQKNDFAQVVALDRPATKHEGKAVTQARRRGERLPRAQRNDRVRQASQSRADAHAERFEVLKTQAAAEGRLAHVDEQALHAQALLERRKESAARLRAAAQPSPNEAPRHDRVPTNPQRRRAPALTRNSVDALRVRNPGTGDERVPALRPLHSLNPSLATGGRRAPEAAGFSRVLRPDAPRYRDLRPAVLRIPAQALTPKAGAAVQARAQRPAAHKAGSSMPRPAPVGGGQQGKGAAAVERASRKHTQNRQAELMAGEHVAQSLEAMIAQMFKVARLSLQSSGSNSNATPKQRSASRTLLKCHTDLLECRAAHVQASEERQQARLDRRRAVADANTFPVPTDFLSTALRKVGRPTAQDRAAQAAQEQKRQAKEQEQQARKLRDTTREAKSKAEVAFELATADFLVQFPKQFPPAKPTAELAPTRDMAPVPPTLDQAVRPPESVSPPPPRPSLR</sequence>
<dbReference type="Pfam" id="PF03389">
    <property type="entry name" value="MobA_MobL"/>
    <property type="match status" value="1"/>
</dbReference>
<feature type="region of interest" description="Disordered" evidence="3">
    <location>
        <begin position="558"/>
        <end position="593"/>
    </location>
</feature>
<accession>A0AA45BTM6</accession>
<protein>
    <recommendedName>
        <fullName evidence="4">MobA/MobL protein domain-containing protein</fullName>
    </recommendedName>
</protein>
<organism evidence="5 6">
    <name type="scientific">Xanthomonas campestris pv. malvacearum</name>
    <dbReference type="NCBI Taxonomy" id="86040"/>
    <lineage>
        <taxon>Bacteria</taxon>
        <taxon>Pseudomonadati</taxon>
        <taxon>Pseudomonadota</taxon>
        <taxon>Gammaproteobacteria</taxon>
        <taxon>Lysobacterales</taxon>
        <taxon>Lysobacteraceae</taxon>
        <taxon>Xanthomonas</taxon>
    </lineage>
</organism>